<gene>
    <name evidence="12" type="primary">101895826</name>
    <name evidence="14" type="synonym">LOC101895826</name>
</gene>
<feature type="domain" description="Peptidase M1 membrane alanine aminopeptidase" evidence="9">
    <location>
        <begin position="278"/>
        <end position="526"/>
    </location>
</feature>
<comment type="subcellular location">
    <subcellularLocation>
        <location evidence="1">Nucleus</location>
    </subcellularLocation>
</comment>
<feature type="domain" description="Transcription initiation factor TFIID subunit 2 Ig-like" evidence="10">
    <location>
        <begin position="531"/>
        <end position="649"/>
    </location>
</feature>
<dbReference type="eggNOG" id="KOG1932">
    <property type="taxonomic scope" value="Eukaryota"/>
</dbReference>
<dbReference type="GO" id="GO:0003682">
    <property type="term" value="F:chromatin binding"/>
    <property type="evidence" value="ECO:0007669"/>
    <property type="project" value="TreeGrafter"/>
</dbReference>
<proteinExistence type="inferred from homology"/>
<dbReference type="SUPFAM" id="SSF55486">
    <property type="entry name" value="Metalloproteases ('zincins'), catalytic domain"/>
    <property type="match status" value="1"/>
</dbReference>
<accession>A0A1I8MN66</accession>
<evidence type="ECO:0000256" key="6">
    <source>
        <dbReference type="ARBA" id="ARBA00023242"/>
    </source>
</evidence>
<dbReference type="AlphaFoldDB" id="A0A1I8MN66"/>
<organism evidence="12">
    <name type="scientific">Musca domestica</name>
    <name type="common">House fly</name>
    <dbReference type="NCBI Taxonomy" id="7370"/>
    <lineage>
        <taxon>Eukaryota</taxon>
        <taxon>Metazoa</taxon>
        <taxon>Ecdysozoa</taxon>
        <taxon>Arthropoda</taxon>
        <taxon>Hexapoda</taxon>
        <taxon>Insecta</taxon>
        <taxon>Pterygota</taxon>
        <taxon>Neoptera</taxon>
        <taxon>Endopterygota</taxon>
        <taxon>Diptera</taxon>
        <taxon>Brachycera</taxon>
        <taxon>Muscomorpha</taxon>
        <taxon>Muscoidea</taxon>
        <taxon>Muscidae</taxon>
        <taxon>Musca</taxon>
    </lineage>
</organism>
<reference evidence="12" key="1">
    <citation type="submission" date="2020-05" db="UniProtKB">
        <authorList>
            <consortium name="EnsemblMetazoa"/>
        </authorList>
    </citation>
    <scope>IDENTIFICATION</scope>
    <source>
        <strain evidence="12">Aabys</strain>
    </source>
</reference>
<evidence type="ECO:0000256" key="5">
    <source>
        <dbReference type="ARBA" id="ARBA00023163"/>
    </source>
</evidence>
<dbReference type="SUPFAM" id="SSF48371">
    <property type="entry name" value="ARM repeat"/>
    <property type="match status" value="1"/>
</dbReference>
<dbReference type="Gene3D" id="2.60.40.1730">
    <property type="entry name" value="tricorn interacting facor f3 domain"/>
    <property type="match status" value="1"/>
</dbReference>
<evidence type="ECO:0000256" key="4">
    <source>
        <dbReference type="ARBA" id="ARBA00023015"/>
    </source>
</evidence>
<feature type="region of interest" description="Disordered" evidence="8">
    <location>
        <begin position="1138"/>
        <end position="1226"/>
    </location>
</feature>
<dbReference type="Pfam" id="PF01433">
    <property type="entry name" value="Peptidase_M1"/>
    <property type="match status" value="1"/>
</dbReference>
<dbReference type="InterPro" id="IPR057345">
    <property type="entry name" value="Ig-like_TAF2"/>
</dbReference>
<dbReference type="VEuPathDB" id="VectorBase:MDOA006731"/>
<dbReference type="FunFam" id="1.10.390.10:FF:000018">
    <property type="entry name" value="transcription initiation factor TFIID subunit 2"/>
    <property type="match status" value="1"/>
</dbReference>
<dbReference type="GO" id="GO:0000976">
    <property type="term" value="F:transcription cis-regulatory region binding"/>
    <property type="evidence" value="ECO:0007669"/>
    <property type="project" value="UniProtKB-ARBA"/>
</dbReference>
<dbReference type="Gene3D" id="1.10.390.10">
    <property type="entry name" value="Neutral Protease Domain 2"/>
    <property type="match status" value="1"/>
</dbReference>
<dbReference type="GO" id="GO:0005669">
    <property type="term" value="C:transcription factor TFIID complex"/>
    <property type="evidence" value="ECO:0007669"/>
    <property type="project" value="InterPro"/>
</dbReference>
<dbReference type="RefSeq" id="XP_005179918.1">
    <property type="nucleotide sequence ID" value="XM_005179861.3"/>
</dbReference>
<keyword evidence="13" id="KW-1185">Reference proteome</keyword>
<dbReference type="KEGG" id="mde:101895826"/>
<evidence type="ECO:0000256" key="3">
    <source>
        <dbReference type="ARBA" id="ARBA00017363"/>
    </source>
</evidence>
<dbReference type="EnsemblMetazoa" id="MDOA006731-RA">
    <property type="protein sequence ID" value="MDOA006731-PA"/>
    <property type="gene ID" value="MDOA006731"/>
</dbReference>
<keyword evidence="4" id="KW-0805">Transcription regulation</keyword>
<dbReference type="Pfam" id="PF25316">
    <property type="entry name" value="TAF2_3rd"/>
    <property type="match status" value="1"/>
</dbReference>
<sequence length="1226" mass="140177">MEPELDLKVKEQPARPFKLAHQIVSLTGISFERKSIIGAVELTIVPTKENLRIIRLNAKQCRVYRVLLNDVCEADFVYFDPFLDICQGDAKTRSLETFSKFHLTAAQKTDPDANCGELLIQVPPEGYHMIQEGRGLRIGIEFSLENPQGGIHFVIPPTNDDDPQPNSAHMYTHSYENSSRLWFPCVDSFADPCTWKLEFTVDKHLTAVSCGELMEVVMTPDLRRKTFHYSLNVPVCAPNIALAVGPFEIYVDPHMHEVTHFCLPQLLPLLKNTVRYLHEAFEFFEETLSTRYPFSCYKQVFVDHADADISAYATMSIASVHLLHSIAIIDQTYVSRTLMSRAVAEQFFGCFITSHHWSDTWLAKGIAEYLCGLYSRKCFGNNEYREWIQKELDRVVKYEEQYGGIILDCSQPPAPLPVSSTNPAASSAKHQEIIHYFPIKSLHTVSPKYVDAMRRKAHLVIRMVENRIGQELLIQVFNKQLALATNAAGTKIGSGLWHHLLISTNIFIKAIFTVTGKDMSVFMDQWVRTGGHAKFSLTSVFNRKRNTIELEIRQDFVNQRGVRKYNGPLLVQLQELDGTFKHMLQIENVVVKADITCHSKSRRNKKKKIPLCTGEEVDMDLSPMDDSPVLWIRLDPEMILIRDLNIEQPDFQWQFQLRHERDVTAQFEAIKALEKYPTNATRSALTDAIENEQFFYKVRCEAANCLTKVANQMVTQWSGPPAMLNIFRKFFGSFSAPHIIKQNNFSNFQLYFLQKVIPVAMAGLRTSHGICPPEVLRFLFDLFKYNDNTRNHYSDVYYRSALVNALGHSITPVVSVVLRGTPITSDSLSADAKLVLEEVTRLLNLEKHLPSYKYMVSVSCLKVIRKLQKCGHLPSLPNIYRCYAAYGQYLDLRVAAMECLVDFVKVDGRWEDLDHLITLLETDPDPAARHALAQLLIDNPPFTRESKSRLDRPELVERLWSNMNNKLAFDTKLRCDMVDLYYALYGTRRPLCLQSAEMNSMYKDFIREGTSKKTSSAASSSIPKVLPEVKTEIRRDEPDILESKSNVMTAIKRTASEAFEDTDVGSIKMETHEEIAVVNEIIKDEIYEDGVKKLEVSHVESETYVSETKKLKSEAFDEDDNSVTIIDISETTITRMDSSFDSSRADGDLRQKMDASSKKKKKKDKKKHKHKHKHKHNREKDKDRERREKRDPNISRLQTKEAATPETLSSADSSNSNSNPPFNFHT</sequence>
<evidence type="ECO:0000259" key="11">
    <source>
        <dbReference type="Pfam" id="PF25577"/>
    </source>
</evidence>
<feature type="compositionally biased region" description="Basic and acidic residues" evidence="8">
    <location>
        <begin position="1143"/>
        <end position="1157"/>
    </location>
</feature>
<feature type="compositionally biased region" description="Low complexity" evidence="8">
    <location>
        <begin position="1213"/>
        <end position="1226"/>
    </location>
</feature>
<dbReference type="InterPro" id="IPR042097">
    <property type="entry name" value="Aminopeptidase_N-like_N_sf"/>
</dbReference>
<dbReference type="GO" id="GO:0008270">
    <property type="term" value="F:zinc ion binding"/>
    <property type="evidence" value="ECO:0007669"/>
    <property type="project" value="InterPro"/>
</dbReference>
<comment type="similarity">
    <text evidence="2">Belongs to the TAF2 family.</text>
</comment>
<dbReference type="GO" id="GO:0008237">
    <property type="term" value="F:metallopeptidase activity"/>
    <property type="evidence" value="ECO:0007669"/>
    <property type="project" value="InterPro"/>
</dbReference>
<feature type="compositionally biased region" description="Basic residues" evidence="8">
    <location>
        <begin position="1158"/>
        <end position="1177"/>
    </location>
</feature>
<dbReference type="GO" id="GO:0016251">
    <property type="term" value="F:RNA polymerase II general transcription initiation factor activity"/>
    <property type="evidence" value="ECO:0007669"/>
    <property type="project" value="TreeGrafter"/>
</dbReference>
<evidence type="ECO:0000256" key="2">
    <source>
        <dbReference type="ARBA" id="ARBA00010937"/>
    </source>
</evidence>
<evidence type="ECO:0000256" key="7">
    <source>
        <dbReference type="ARBA" id="ARBA00033345"/>
    </source>
</evidence>
<evidence type="ECO:0000313" key="13">
    <source>
        <dbReference type="Proteomes" id="UP001652621"/>
    </source>
</evidence>
<dbReference type="InterPro" id="IPR027268">
    <property type="entry name" value="Peptidase_M4/M1_CTD_sf"/>
</dbReference>
<dbReference type="InterPro" id="IPR057991">
    <property type="entry name" value="TPR_TAF2_C"/>
</dbReference>
<evidence type="ECO:0000256" key="8">
    <source>
        <dbReference type="SAM" id="MobiDB-lite"/>
    </source>
</evidence>
<dbReference type="GO" id="GO:0051123">
    <property type="term" value="P:RNA polymerase II preinitiation complex assembly"/>
    <property type="evidence" value="ECO:0007669"/>
    <property type="project" value="UniProtKB-ARBA"/>
</dbReference>
<feature type="compositionally biased region" description="Basic and acidic residues" evidence="8">
    <location>
        <begin position="1178"/>
        <end position="1193"/>
    </location>
</feature>
<dbReference type="Pfam" id="PF25577">
    <property type="entry name" value="TPR_TAF2_C"/>
    <property type="match status" value="1"/>
</dbReference>
<evidence type="ECO:0000259" key="9">
    <source>
        <dbReference type="Pfam" id="PF01433"/>
    </source>
</evidence>
<name>A0A1I8MN66_MUSDO</name>
<protein>
    <recommendedName>
        <fullName evidence="3">Transcription initiation factor TFIID subunit 2</fullName>
    </recommendedName>
    <alternativeName>
        <fullName evidence="7">Transcription initiation factor TFIID 150 kDa subunit</fullName>
    </alternativeName>
</protein>
<keyword evidence="6" id="KW-0539">Nucleus</keyword>
<dbReference type="PANTHER" id="PTHR15137:SF9">
    <property type="entry name" value="TRANSCRIPTION INITIATION FACTOR TFIID SUBUNIT 2"/>
    <property type="match status" value="1"/>
</dbReference>
<reference evidence="14" key="2">
    <citation type="submission" date="2025-04" db="UniProtKB">
        <authorList>
            <consortium name="RefSeq"/>
        </authorList>
    </citation>
    <scope>IDENTIFICATION</scope>
    <source>
        <strain evidence="14">Aabys</strain>
    </source>
</reference>
<keyword evidence="5" id="KW-0804">Transcription</keyword>
<dbReference type="STRING" id="7370.A0A1I8MN66"/>
<dbReference type="InterPro" id="IPR016024">
    <property type="entry name" value="ARM-type_fold"/>
</dbReference>
<evidence type="ECO:0000256" key="1">
    <source>
        <dbReference type="ARBA" id="ARBA00004123"/>
    </source>
</evidence>
<dbReference type="InterPro" id="IPR014782">
    <property type="entry name" value="Peptidase_M1_dom"/>
</dbReference>
<dbReference type="InterPro" id="IPR037813">
    <property type="entry name" value="TAF2"/>
</dbReference>
<evidence type="ECO:0000313" key="12">
    <source>
        <dbReference type="EnsemblMetazoa" id="MDOA006731-PA"/>
    </source>
</evidence>
<dbReference type="OrthoDB" id="308861at2759"/>
<dbReference type="CDD" id="cd09839">
    <property type="entry name" value="M1_like_TAF2"/>
    <property type="match status" value="1"/>
</dbReference>
<dbReference type="FunFam" id="2.60.40.1730:FF:000003">
    <property type="entry name" value="Transcription initiation factor TFIID subunit 2"/>
    <property type="match status" value="1"/>
</dbReference>
<dbReference type="SUPFAM" id="SSF63737">
    <property type="entry name" value="Leukotriene A4 hydrolase N-terminal domain"/>
    <property type="match status" value="1"/>
</dbReference>
<dbReference type="VEuPathDB" id="VectorBase:MDOMA2_016406"/>
<dbReference type="Proteomes" id="UP001652621">
    <property type="component" value="Unplaced"/>
</dbReference>
<evidence type="ECO:0000313" key="14">
    <source>
        <dbReference type="RefSeq" id="XP_005179918.1"/>
    </source>
</evidence>
<evidence type="ECO:0000259" key="10">
    <source>
        <dbReference type="Pfam" id="PF25316"/>
    </source>
</evidence>
<dbReference type="PANTHER" id="PTHR15137">
    <property type="entry name" value="TRANSCRIPTION INITIATION FACTOR TFIID"/>
    <property type="match status" value="1"/>
</dbReference>
<feature type="domain" description="Transcription initiation factor TFIID subunit 2 TPR repeats" evidence="11">
    <location>
        <begin position="650"/>
        <end position="1004"/>
    </location>
</feature>